<dbReference type="InterPro" id="IPR008271">
    <property type="entry name" value="Ser/Thr_kinase_AS"/>
</dbReference>
<dbReference type="GO" id="GO:0005524">
    <property type="term" value="F:ATP binding"/>
    <property type="evidence" value="ECO:0007669"/>
    <property type="project" value="UniProtKB-UniRule"/>
</dbReference>
<evidence type="ECO:0000256" key="5">
    <source>
        <dbReference type="ARBA" id="ARBA00022777"/>
    </source>
</evidence>
<evidence type="ECO:0000256" key="2">
    <source>
        <dbReference type="ARBA" id="ARBA00022527"/>
    </source>
</evidence>
<evidence type="ECO:0000256" key="4">
    <source>
        <dbReference type="ARBA" id="ARBA00022741"/>
    </source>
</evidence>
<feature type="domain" description="Protein kinase" evidence="9">
    <location>
        <begin position="10"/>
        <end position="282"/>
    </location>
</feature>
<dbReference type="SMART" id="SM00220">
    <property type="entry name" value="S_TKc"/>
    <property type="match status" value="1"/>
</dbReference>
<dbReference type="InterPro" id="IPR000719">
    <property type="entry name" value="Prot_kinase_dom"/>
</dbReference>
<dbReference type="CDD" id="cd14014">
    <property type="entry name" value="STKc_PknB_like"/>
    <property type="match status" value="1"/>
</dbReference>
<dbReference type="PROSITE" id="PS00107">
    <property type="entry name" value="PROTEIN_KINASE_ATP"/>
    <property type="match status" value="1"/>
</dbReference>
<dbReference type="AlphaFoldDB" id="A0A495W4Q6"/>
<dbReference type="EC" id="2.7.11.1" evidence="1"/>
<dbReference type="SUPFAM" id="SSF56112">
    <property type="entry name" value="Protein kinase-like (PK-like)"/>
    <property type="match status" value="1"/>
</dbReference>
<keyword evidence="2" id="KW-0723">Serine/threonine-protein kinase</keyword>
<dbReference type="PANTHER" id="PTHR43289">
    <property type="entry name" value="MITOGEN-ACTIVATED PROTEIN KINASE KINASE KINASE 20-RELATED"/>
    <property type="match status" value="1"/>
</dbReference>
<evidence type="ECO:0000313" key="11">
    <source>
        <dbReference type="Proteomes" id="UP000282084"/>
    </source>
</evidence>
<dbReference type="RefSeq" id="WP_121008183.1">
    <property type="nucleotide sequence ID" value="NZ_RBXO01000001.1"/>
</dbReference>
<protein>
    <recommendedName>
        <fullName evidence="1">non-specific serine/threonine protein kinase</fullName>
        <ecNumber evidence="1">2.7.11.1</ecNumber>
    </recommendedName>
</protein>
<evidence type="ECO:0000256" key="8">
    <source>
        <dbReference type="SAM" id="MobiDB-lite"/>
    </source>
</evidence>
<name>A0A495W4Q6_9PSEU</name>
<dbReference type="InterPro" id="IPR011009">
    <property type="entry name" value="Kinase-like_dom_sf"/>
</dbReference>
<evidence type="ECO:0000259" key="9">
    <source>
        <dbReference type="PROSITE" id="PS50011"/>
    </source>
</evidence>
<accession>A0A495W4Q6</accession>
<dbReference type="GO" id="GO:0004674">
    <property type="term" value="F:protein serine/threonine kinase activity"/>
    <property type="evidence" value="ECO:0007669"/>
    <property type="project" value="UniProtKB-KW"/>
</dbReference>
<dbReference type="OrthoDB" id="9762169at2"/>
<dbReference type="PROSITE" id="PS50011">
    <property type="entry name" value="PROTEIN_KINASE_DOM"/>
    <property type="match status" value="1"/>
</dbReference>
<reference evidence="10 11" key="1">
    <citation type="submission" date="2018-10" db="EMBL/GenBank/DDBJ databases">
        <title>Sequencing the genomes of 1000 actinobacteria strains.</title>
        <authorList>
            <person name="Klenk H.-P."/>
        </authorList>
    </citation>
    <scope>NUCLEOTIDE SEQUENCE [LARGE SCALE GENOMIC DNA]</scope>
    <source>
        <strain evidence="10 11">DSM 43800</strain>
    </source>
</reference>
<keyword evidence="3" id="KW-0808">Transferase</keyword>
<dbReference type="EMBL" id="RBXO01000001">
    <property type="protein sequence ID" value="RKT56656.1"/>
    <property type="molecule type" value="Genomic_DNA"/>
</dbReference>
<gene>
    <name evidence="10" type="ORF">C8E97_5365</name>
</gene>
<evidence type="ECO:0000256" key="3">
    <source>
        <dbReference type="ARBA" id="ARBA00022679"/>
    </source>
</evidence>
<dbReference type="InterPro" id="IPR017441">
    <property type="entry name" value="Protein_kinase_ATP_BS"/>
</dbReference>
<dbReference type="Gene3D" id="1.10.510.10">
    <property type="entry name" value="Transferase(Phosphotransferase) domain 1"/>
    <property type="match status" value="1"/>
</dbReference>
<evidence type="ECO:0000256" key="1">
    <source>
        <dbReference type="ARBA" id="ARBA00012513"/>
    </source>
</evidence>
<keyword evidence="4 7" id="KW-0547">Nucleotide-binding</keyword>
<proteinExistence type="predicted"/>
<keyword evidence="11" id="KW-1185">Reference proteome</keyword>
<comment type="caution">
    <text evidence="10">The sequence shown here is derived from an EMBL/GenBank/DDBJ whole genome shotgun (WGS) entry which is preliminary data.</text>
</comment>
<evidence type="ECO:0000256" key="6">
    <source>
        <dbReference type="ARBA" id="ARBA00022840"/>
    </source>
</evidence>
<dbReference type="Gene3D" id="3.30.200.20">
    <property type="entry name" value="Phosphorylase Kinase, domain 1"/>
    <property type="match status" value="1"/>
</dbReference>
<organism evidence="10 11">
    <name type="scientific">Saccharothrix australiensis</name>
    <dbReference type="NCBI Taxonomy" id="2072"/>
    <lineage>
        <taxon>Bacteria</taxon>
        <taxon>Bacillati</taxon>
        <taxon>Actinomycetota</taxon>
        <taxon>Actinomycetes</taxon>
        <taxon>Pseudonocardiales</taxon>
        <taxon>Pseudonocardiaceae</taxon>
        <taxon>Saccharothrix</taxon>
    </lineage>
</organism>
<keyword evidence="5 10" id="KW-0418">Kinase</keyword>
<evidence type="ECO:0000256" key="7">
    <source>
        <dbReference type="PROSITE-ProRule" id="PRU10141"/>
    </source>
</evidence>
<dbReference type="Proteomes" id="UP000282084">
    <property type="component" value="Unassembled WGS sequence"/>
</dbReference>
<evidence type="ECO:0000313" key="10">
    <source>
        <dbReference type="EMBL" id="RKT56656.1"/>
    </source>
</evidence>
<dbReference type="PANTHER" id="PTHR43289:SF6">
    <property type="entry name" value="SERINE_THREONINE-PROTEIN KINASE NEKL-3"/>
    <property type="match status" value="1"/>
</dbReference>
<dbReference type="Pfam" id="PF00069">
    <property type="entry name" value="Pkinase"/>
    <property type="match status" value="1"/>
</dbReference>
<keyword evidence="6 7" id="KW-0067">ATP-binding</keyword>
<dbReference type="PROSITE" id="PS00108">
    <property type="entry name" value="PROTEIN_KINASE_ST"/>
    <property type="match status" value="1"/>
</dbReference>
<feature type="region of interest" description="Disordered" evidence="8">
    <location>
        <begin position="304"/>
        <end position="323"/>
    </location>
</feature>
<sequence length="395" mass="43106">MIGEVVKGRYEVLSTLGSGGMGAVFVALDLHKGRKKVVLKTPLVSLGTERQPTTDLQRHLNRFAREAAFLCRIRHPNVARGYDHGHHGKVPYLVMDWVNGYGLDRFLEDNPPLPTEAVAAVVAQIAEALAATHAEDVVHRDLKPGNVMLSHAGVVYLIDFGLAKPMDPDVTKLTGTEHSPGTEEYMTPEQFGSGDDICPQTDLYALGFMTYIMLTGVPPFAGSKTGISWKEHHLHTRPARPDRKGDPIPDALADLVLHLLEKRVSDRPADAREVVDRLEPFLPEPGSAAPFPSLKPDPTRVYRHPGETRPPDAPPVAPDPVRSAVTVRRSGPALSRREIPALVEEALAAASKDPTGGRLRLERLLKQASGKFGAFDVAVEPIRQALGDLDNRRVD</sequence>
<feature type="binding site" evidence="7">
    <location>
        <position position="40"/>
    </location>
    <ligand>
        <name>ATP</name>
        <dbReference type="ChEBI" id="CHEBI:30616"/>
    </ligand>
</feature>